<dbReference type="PANTHER" id="PTHR46558:SF14">
    <property type="entry name" value="HTH-TYPE TRANSCRIPTIONAL REGULATOR ANSR"/>
    <property type="match status" value="1"/>
</dbReference>
<dbReference type="InterPro" id="IPR010982">
    <property type="entry name" value="Lambda_DNA-bd_dom_sf"/>
</dbReference>
<dbReference type="Proteomes" id="UP000323646">
    <property type="component" value="Unassembled WGS sequence"/>
</dbReference>
<evidence type="ECO:0000256" key="1">
    <source>
        <dbReference type="ARBA" id="ARBA00023125"/>
    </source>
</evidence>
<feature type="domain" description="HTH cro/C1-type" evidence="2">
    <location>
        <begin position="8"/>
        <end position="61"/>
    </location>
</feature>
<keyword evidence="1" id="KW-0238">DNA-binding</keyword>
<proteinExistence type="predicted"/>
<dbReference type="SUPFAM" id="SSF47413">
    <property type="entry name" value="lambda repressor-like DNA-binding domains"/>
    <property type="match status" value="1"/>
</dbReference>
<dbReference type="PROSITE" id="PS50943">
    <property type="entry name" value="HTH_CROC1"/>
    <property type="match status" value="1"/>
</dbReference>
<dbReference type="SMART" id="SM00530">
    <property type="entry name" value="HTH_XRE"/>
    <property type="match status" value="1"/>
</dbReference>
<evidence type="ECO:0000313" key="4">
    <source>
        <dbReference type="Proteomes" id="UP000323646"/>
    </source>
</evidence>
<evidence type="ECO:0000313" key="3">
    <source>
        <dbReference type="EMBL" id="TYZ21920.1"/>
    </source>
</evidence>
<comment type="caution">
    <text evidence="3">The sequence shown here is derived from an EMBL/GenBank/DDBJ whole genome shotgun (WGS) entry which is preliminary data.</text>
</comment>
<dbReference type="PANTHER" id="PTHR46558">
    <property type="entry name" value="TRACRIPTIONAL REGULATORY PROTEIN-RELATED-RELATED"/>
    <property type="match status" value="1"/>
</dbReference>
<protein>
    <submittedName>
        <fullName evidence="3">Helix-turn-helix transcriptional regulator</fullName>
    </submittedName>
</protein>
<organism evidence="3 4">
    <name type="scientific">Selenomonas ruminis</name>
    <dbReference type="NCBI Taxonomy" id="2593411"/>
    <lineage>
        <taxon>Bacteria</taxon>
        <taxon>Bacillati</taxon>
        <taxon>Bacillota</taxon>
        <taxon>Negativicutes</taxon>
        <taxon>Selenomonadales</taxon>
        <taxon>Selenomonadaceae</taxon>
        <taxon>Selenomonas</taxon>
    </lineage>
</organism>
<gene>
    <name evidence="3" type="ORF">FZ040_09020</name>
</gene>
<sequence>MDITACRLRELRKTKQMSQEDMAKYLGITRTAYNKYESGVIQPTRKLRELSALFGVSTDYLLGHEESSLEAQIRTMDQRAGNQLQKYLKLSESGKDIVDITLDAVYERENRPNDSQ</sequence>
<dbReference type="Gene3D" id="1.10.260.40">
    <property type="entry name" value="lambda repressor-like DNA-binding domains"/>
    <property type="match status" value="1"/>
</dbReference>
<dbReference type="OrthoDB" id="72638at2"/>
<dbReference type="Pfam" id="PF01381">
    <property type="entry name" value="HTH_3"/>
    <property type="match status" value="1"/>
</dbReference>
<dbReference type="InterPro" id="IPR001387">
    <property type="entry name" value="Cro/C1-type_HTH"/>
</dbReference>
<evidence type="ECO:0000259" key="2">
    <source>
        <dbReference type="PROSITE" id="PS50943"/>
    </source>
</evidence>
<dbReference type="RefSeq" id="WP_149171694.1">
    <property type="nucleotide sequence ID" value="NZ_VTOY01000007.1"/>
</dbReference>
<dbReference type="AlphaFoldDB" id="A0A5D6W210"/>
<dbReference type="GO" id="GO:0003677">
    <property type="term" value="F:DNA binding"/>
    <property type="evidence" value="ECO:0007669"/>
    <property type="project" value="UniProtKB-KW"/>
</dbReference>
<dbReference type="EMBL" id="VTOY01000007">
    <property type="protein sequence ID" value="TYZ21920.1"/>
    <property type="molecule type" value="Genomic_DNA"/>
</dbReference>
<accession>A0A5D6W210</accession>
<name>A0A5D6W210_9FIRM</name>
<keyword evidence="4" id="KW-1185">Reference proteome</keyword>
<reference evidence="3 4" key="1">
    <citation type="submission" date="2019-08" db="EMBL/GenBank/DDBJ databases">
        <title>Selenomonas sp. mPRGC5 and Selenomonas sp. mPRGC8 isolated from ruminal fluid of dairy goat (Capra hircus).</title>
        <authorList>
            <person name="Poothong S."/>
            <person name="Nuengjamnong C."/>
            <person name="Tanasupawat S."/>
        </authorList>
    </citation>
    <scope>NUCLEOTIDE SEQUENCE [LARGE SCALE GENOMIC DNA]</scope>
    <source>
        <strain evidence="4">mPRGC5</strain>
    </source>
</reference>
<dbReference type="CDD" id="cd00093">
    <property type="entry name" value="HTH_XRE"/>
    <property type="match status" value="1"/>
</dbReference>